<keyword evidence="2" id="KW-1185">Reference proteome</keyword>
<evidence type="ECO:0000313" key="1">
    <source>
        <dbReference type="EMBL" id="AXF86628.1"/>
    </source>
</evidence>
<sequence>MSDPACCSALLTFVPTAQLVAAQQNNTTSAELHAQAAARLGFVSKDSTVVLSLVPFLRGEKGEAGGVKTAVASHALSGHVAAVYAANGSVAEIDLMDSAHAHSLAGITLNASSVGGVVELIEAGYLTHNGWDFQAGKPVFIGIGGVLTQTPVYPPAAIWRRRIGTALSAETLAVDFQSALFYGEF</sequence>
<dbReference type="Proteomes" id="UP000252182">
    <property type="component" value="Chromosome"/>
</dbReference>
<dbReference type="OrthoDB" id="7018616at2"/>
<proteinExistence type="predicted"/>
<organism evidence="1 2">
    <name type="scientific">Ephemeroptericola cinctiostellae</name>
    <dbReference type="NCBI Taxonomy" id="2268024"/>
    <lineage>
        <taxon>Bacteria</taxon>
        <taxon>Pseudomonadati</taxon>
        <taxon>Pseudomonadota</taxon>
        <taxon>Betaproteobacteria</taxon>
        <taxon>Burkholderiales</taxon>
        <taxon>Burkholderiaceae</taxon>
        <taxon>Ephemeroptericola</taxon>
    </lineage>
</organism>
<protein>
    <submittedName>
        <fullName evidence="1">Uncharacterized protein</fullName>
    </submittedName>
</protein>
<dbReference type="AlphaFoldDB" id="A0A345DE40"/>
<gene>
    <name evidence="1" type="ORF">DTO96_102383</name>
</gene>
<evidence type="ECO:0000313" key="2">
    <source>
        <dbReference type="Proteomes" id="UP000252182"/>
    </source>
</evidence>
<dbReference type="KEGG" id="hyf:DTO96_102383"/>
<dbReference type="RefSeq" id="WP_114563681.1">
    <property type="nucleotide sequence ID" value="NZ_CP031124.1"/>
</dbReference>
<dbReference type="EMBL" id="CP031124">
    <property type="protein sequence ID" value="AXF86628.1"/>
    <property type="molecule type" value="Genomic_DNA"/>
</dbReference>
<name>A0A345DE40_9BURK</name>
<reference evidence="2" key="1">
    <citation type="submission" date="2018-07" db="EMBL/GenBank/DDBJ databases">
        <authorList>
            <person name="Kim H."/>
        </authorList>
    </citation>
    <scope>NUCLEOTIDE SEQUENCE [LARGE SCALE GENOMIC DNA]</scope>
    <source>
        <strain evidence="2">F02</strain>
    </source>
</reference>
<accession>A0A345DE40</accession>